<dbReference type="GO" id="GO:0016705">
    <property type="term" value="F:oxidoreductase activity, acting on paired donors, with incorporation or reduction of molecular oxygen"/>
    <property type="evidence" value="ECO:0007669"/>
    <property type="project" value="InterPro"/>
</dbReference>
<dbReference type="PRINTS" id="PR00385">
    <property type="entry name" value="P450"/>
</dbReference>
<evidence type="ECO:0000256" key="8">
    <source>
        <dbReference type="ARBA" id="ARBA00023002"/>
    </source>
</evidence>
<comment type="caution">
    <text evidence="14">The sequence shown here is derived from an EMBL/GenBank/DDBJ whole genome shotgun (WGS) entry which is preliminary data.</text>
</comment>
<dbReference type="AlphaFoldDB" id="A0A9D4Y8H5"/>
<evidence type="ECO:0000256" key="10">
    <source>
        <dbReference type="ARBA" id="ARBA00023033"/>
    </source>
</evidence>
<evidence type="ECO:0000256" key="1">
    <source>
        <dbReference type="ARBA" id="ARBA00001971"/>
    </source>
</evidence>
<evidence type="ECO:0000256" key="2">
    <source>
        <dbReference type="ARBA" id="ARBA00004167"/>
    </source>
</evidence>
<dbReference type="Pfam" id="PF00067">
    <property type="entry name" value="p450"/>
    <property type="match status" value="2"/>
</dbReference>
<gene>
    <name evidence="14" type="ORF">KIW84_020235</name>
</gene>
<keyword evidence="6 12" id="KW-0479">Metal-binding</keyword>
<dbReference type="GO" id="GO:0020037">
    <property type="term" value="F:heme binding"/>
    <property type="evidence" value="ECO:0007669"/>
    <property type="project" value="InterPro"/>
</dbReference>
<keyword evidence="9 12" id="KW-0408">Iron</keyword>
<keyword evidence="5" id="KW-0812">Transmembrane</keyword>
<keyword evidence="7" id="KW-1133">Transmembrane helix</keyword>
<keyword evidence="15" id="KW-1185">Reference proteome</keyword>
<dbReference type="InterPro" id="IPR052306">
    <property type="entry name" value="CYP450_71D"/>
</dbReference>
<evidence type="ECO:0000256" key="9">
    <source>
        <dbReference type="ARBA" id="ARBA00023004"/>
    </source>
</evidence>
<comment type="subcellular location">
    <subcellularLocation>
        <location evidence="2">Membrane</location>
        <topology evidence="2">Single-pass membrane protein</topology>
    </subcellularLocation>
</comment>
<evidence type="ECO:0000313" key="15">
    <source>
        <dbReference type="Proteomes" id="UP001058974"/>
    </source>
</evidence>
<evidence type="ECO:0008006" key="16">
    <source>
        <dbReference type="Google" id="ProtNLM"/>
    </source>
</evidence>
<name>A0A9D4Y8H5_PEA</name>
<keyword evidence="11" id="KW-0472">Membrane</keyword>
<dbReference type="GO" id="GO:0004497">
    <property type="term" value="F:monooxygenase activity"/>
    <property type="evidence" value="ECO:0007669"/>
    <property type="project" value="UniProtKB-KW"/>
</dbReference>
<evidence type="ECO:0000256" key="5">
    <source>
        <dbReference type="ARBA" id="ARBA00022692"/>
    </source>
</evidence>
<dbReference type="Proteomes" id="UP001058974">
    <property type="component" value="Chromosome 2"/>
</dbReference>
<organism evidence="14 15">
    <name type="scientific">Pisum sativum</name>
    <name type="common">Garden pea</name>
    <name type="synonym">Lathyrus oleraceus</name>
    <dbReference type="NCBI Taxonomy" id="3888"/>
    <lineage>
        <taxon>Eukaryota</taxon>
        <taxon>Viridiplantae</taxon>
        <taxon>Streptophyta</taxon>
        <taxon>Embryophyta</taxon>
        <taxon>Tracheophyta</taxon>
        <taxon>Spermatophyta</taxon>
        <taxon>Magnoliopsida</taxon>
        <taxon>eudicotyledons</taxon>
        <taxon>Gunneridae</taxon>
        <taxon>Pentapetalae</taxon>
        <taxon>rosids</taxon>
        <taxon>fabids</taxon>
        <taxon>Fabales</taxon>
        <taxon>Fabaceae</taxon>
        <taxon>Papilionoideae</taxon>
        <taxon>50 kb inversion clade</taxon>
        <taxon>NPAAA clade</taxon>
        <taxon>Hologalegina</taxon>
        <taxon>IRL clade</taxon>
        <taxon>Fabeae</taxon>
        <taxon>Lathyrus</taxon>
    </lineage>
</organism>
<dbReference type="SUPFAM" id="SSF48264">
    <property type="entry name" value="Cytochrome P450"/>
    <property type="match status" value="1"/>
</dbReference>
<evidence type="ECO:0000256" key="3">
    <source>
        <dbReference type="ARBA" id="ARBA00010617"/>
    </source>
</evidence>
<dbReference type="GO" id="GO:0005506">
    <property type="term" value="F:iron ion binding"/>
    <property type="evidence" value="ECO:0007669"/>
    <property type="project" value="InterPro"/>
</dbReference>
<evidence type="ECO:0000313" key="14">
    <source>
        <dbReference type="EMBL" id="KAI5432850.1"/>
    </source>
</evidence>
<dbReference type="PROSITE" id="PS00086">
    <property type="entry name" value="CYTOCHROME_P450"/>
    <property type="match status" value="1"/>
</dbReference>
<proteinExistence type="inferred from homology"/>
<keyword evidence="4 12" id="KW-0349">Heme</keyword>
<evidence type="ECO:0000256" key="4">
    <source>
        <dbReference type="ARBA" id="ARBA00022617"/>
    </source>
</evidence>
<dbReference type="InterPro" id="IPR017972">
    <property type="entry name" value="Cyt_P450_CS"/>
</dbReference>
<sequence length="225" mass="26474">MLMQDIVNDHRSIHMEVSKDEDIVDVLLKIQHENEHTQNHVTDINMKSIILDMFAAGTETSTGVMLWCMSEVVENTKCVIKETLRLHLTAPLLVPREFRERCQINRYEIPTKSRVIVNVWAIGRDPRYWVEDESFKPKIFLNNPIDFKRIDYEFIPFGAGRRMCPGIAFSLPSIELYLAQLLYHFNWMLPNDMKNEKLDMTESFGITSRRKHDVFVIFEIHCLSK</sequence>
<dbReference type="PANTHER" id="PTHR47953">
    <property type="entry name" value="OS08G0105600 PROTEIN"/>
    <property type="match status" value="1"/>
</dbReference>
<evidence type="ECO:0000256" key="7">
    <source>
        <dbReference type="ARBA" id="ARBA00022989"/>
    </source>
</evidence>
<comment type="similarity">
    <text evidence="3 13">Belongs to the cytochrome P450 family.</text>
</comment>
<dbReference type="InterPro" id="IPR002401">
    <property type="entry name" value="Cyt_P450_E_grp-I"/>
</dbReference>
<keyword evidence="10 13" id="KW-0503">Monooxygenase</keyword>
<evidence type="ECO:0000256" key="6">
    <source>
        <dbReference type="ARBA" id="ARBA00022723"/>
    </source>
</evidence>
<dbReference type="PANTHER" id="PTHR47953:SF19">
    <property type="entry name" value="OS06G0641600 PROTEIN"/>
    <property type="match status" value="1"/>
</dbReference>
<reference evidence="14 15" key="1">
    <citation type="journal article" date="2022" name="Nat. Genet.">
        <title>Improved pea reference genome and pan-genome highlight genomic features and evolutionary characteristics.</title>
        <authorList>
            <person name="Yang T."/>
            <person name="Liu R."/>
            <person name="Luo Y."/>
            <person name="Hu S."/>
            <person name="Wang D."/>
            <person name="Wang C."/>
            <person name="Pandey M.K."/>
            <person name="Ge S."/>
            <person name="Xu Q."/>
            <person name="Li N."/>
            <person name="Li G."/>
            <person name="Huang Y."/>
            <person name="Saxena R.K."/>
            <person name="Ji Y."/>
            <person name="Li M."/>
            <person name="Yan X."/>
            <person name="He Y."/>
            <person name="Liu Y."/>
            <person name="Wang X."/>
            <person name="Xiang C."/>
            <person name="Varshney R.K."/>
            <person name="Ding H."/>
            <person name="Gao S."/>
            <person name="Zong X."/>
        </authorList>
    </citation>
    <scope>NUCLEOTIDE SEQUENCE [LARGE SCALE GENOMIC DNA]</scope>
    <source>
        <strain evidence="14 15">cv. Zhongwan 6</strain>
    </source>
</reference>
<feature type="binding site" description="axial binding residue" evidence="12">
    <location>
        <position position="164"/>
    </location>
    <ligand>
        <name>heme</name>
        <dbReference type="ChEBI" id="CHEBI:30413"/>
    </ligand>
    <ligandPart>
        <name>Fe</name>
        <dbReference type="ChEBI" id="CHEBI:18248"/>
    </ligandPart>
</feature>
<dbReference type="InterPro" id="IPR036396">
    <property type="entry name" value="Cyt_P450_sf"/>
</dbReference>
<keyword evidence="8 13" id="KW-0560">Oxidoreductase</keyword>
<dbReference type="GO" id="GO:0016020">
    <property type="term" value="C:membrane"/>
    <property type="evidence" value="ECO:0007669"/>
    <property type="project" value="UniProtKB-SubCell"/>
</dbReference>
<comment type="cofactor">
    <cofactor evidence="1 12">
        <name>heme</name>
        <dbReference type="ChEBI" id="CHEBI:30413"/>
    </cofactor>
</comment>
<accession>A0A9D4Y8H5</accession>
<evidence type="ECO:0000256" key="11">
    <source>
        <dbReference type="ARBA" id="ARBA00023136"/>
    </source>
</evidence>
<dbReference type="InterPro" id="IPR001128">
    <property type="entry name" value="Cyt_P450"/>
</dbReference>
<dbReference type="Gene3D" id="1.10.630.10">
    <property type="entry name" value="Cytochrome P450"/>
    <property type="match status" value="2"/>
</dbReference>
<dbReference type="EMBL" id="JAMSHJ010000002">
    <property type="protein sequence ID" value="KAI5432850.1"/>
    <property type="molecule type" value="Genomic_DNA"/>
</dbReference>
<dbReference type="PRINTS" id="PR00463">
    <property type="entry name" value="EP450I"/>
</dbReference>
<evidence type="ECO:0000256" key="12">
    <source>
        <dbReference type="PIRSR" id="PIRSR602401-1"/>
    </source>
</evidence>
<dbReference type="Gramene" id="Psat02G0023500-T1">
    <property type="protein sequence ID" value="KAI5432850.1"/>
    <property type="gene ID" value="KIW84_020235"/>
</dbReference>
<evidence type="ECO:0000256" key="13">
    <source>
        <dbReference type="RuleBase" id="RU000461"/>
    </source>
</evidence>
<protein>
    <recommendedName>
        <fullName evidence="16">Cytochrome P450</fullName>
    </recommendedName>
</protein>